<protein>
    <submittedName>
        <fullName evidence="1">Uncharacterized protein</fullName>
    </submittedName>
</protein>
<accession>S2DEA8</accession>
<comment type="caution">
    <text evidence="1">The sequence shown here is derived from an EMBL/GenBank/DDBJ whole genome shotgun (WGS) entry which is preliminary data.</text>
</comment>
<evidence type="ECO:0000313" key="1">
    <source>
        <dbReference type="EMBL" id="EOZ95340.1"/>
    </source>
</evidence>
<name>S2DEA8_INDAL</name>
<dbReference type="EMBL" id="ALWO02000038">
    <property type="protein sequence ID" value="EOZ95340.1"/>
    <property type="molecule type" value="Genomic_DNA"/>
</dbReference>
<dbReference type="Proteomes" id="UP000006073">
    <property type="component" value="Unassembled WGS sequence"/>
</dbReference>
<proteinExistence type="predicted"/>
<sequence length="50" mass="5846">MQKTQNFFLRLNNKLLLSEYNDLFFPTNASQVIPVPAHVFDVMTWIFQGA</sequence>
<dbReference type="STRING" id="1189612.A33Q_3260"/>
<dbReference type="AlphaFoldDB" id="S2DEA8"/>
<evidence type="ECO:0000313" key="2">
    <source>
        <dbReference type="Proteomes" id="UP000006073"/>
    </source>
</evidence>
<organism evidence="1 2">
    <name type="scientific">Indibacter alkaliphilus (strain CCUG 57479 / KCTC 22604 / LW1)</name>
    <dbReference type="NCBI Taxonomy" id="1189612"/>
    <lineage>
        <taxon>Bacteria</taxon>
        <taxon>Pseudomonadati</taxon>
        <taxon>Bacteroidota</taxon>
        <taxon>Cytophagia</taxon>
        <taxon>Cytophagales</taxon>
        <taxon>Cyclobacteriaceae</taxon>
    </lineage>
</organism>
<reference evidence="1 2" key="1">
    <citation type="journal article" date="2013" name="Genome Announc.">
        <title>Draft Genome Sequence of Indibacter alkaliphilus Strain LW1T, Isolated from Lonar Lake, a Haloalkaline Lake in the Buldana District of Maharashtra, India.</title>
        <authorList>
            <person name="Singh A."/>
            <person name="Kumar Jangir P."/>
            <person name="Sharma R."/>
            <person name="Singh A."/>
            <person name="Kumar Pinnaka A."/>
            <person name="Shivaji S."/>
        </authorList>
    </citation>
    <scope>NUCLEOTIDE SEQUENCE [LARGE SCALE GENOMIC DNA]</scope>
    <source>
        <strain evidence="2">CCUG 57479 / KCTC 22604 / LW1</strain>
    </source>
</reference>
<keyword evidence="2" id="KW-1185">Reference proteome</keyword>
<gene>
    <name evidence="1" type="ORF">A33Q_3260</name>
</gene>